<dbReference type="InterPro" id="IPR029063">
    <property type="entry name" value="SAM-dependent_MTases_sf"/>
</dbReference>
<sequence length="185" mass="20872">LLKKRPVTYCLTQRLLNSRSAIESIYHALKTYPVEGKRGFVVGSESPWIEVYALLHGADEVYSFILPFPRTNQNRFDFAMSFSSIEHSGLGRYGDATDPIGDLREVWKVLCLLKPGGTFYLGLPRGADSVVYNVHRIYGAIRLAMLMTGTQLQSVGCYSHALRVLPTLSSTIWRHETQQTLFLDN</sequence>
<accession>A0A0K0DPY2</accession>
<dbReference type="Pfam" id="PF03269">
    <property type="entry name" value="DUF268"/>
    <property type="match status" value="1"/>
</dbReference>
<reference evidence="2" key="2">
    <citation type="submission" date="2017-02" db="UniProtKB">
        <authorList>
            <consortium name="WormBaseParasite"/>
        </authorList>
    </citation>
    <scope>IDENTIFICATION</scope>
</reference>
<keyword evidence="1" id="KW-1185">Reference proteome</keyword>
<evidence type="ECO:0000313" key="1">
    <source>
        <dbReference type="Proteomes" id="UP000035642"/>
    </source>
</evidence>
<organism evidence="1 2">
    <name type="scientific">Angiostrongylus cantonensis</name>
    <name type="common">Rat lungworm</name>
    <dbReference type="NCBI Taxonomy" id="6313"/>
    <lineage>
        <taxon>Eukaryota</taxon>
        <taxon>Metazoa</taxon>
        <taxon>Ecdysozoa</taxon>
        <taxon>Nematoda</taxon>
        <taxon>Chromadorea</taxon>
        <taxon>Rhabditida</taxon>
        <taxon>Rhabditina</taxon>
        <taxon>Rhabditomorpha</taxon>
        <taxon>Strongyloidea</taxon>
        <taxon>Metastrongylidae</taxon>
        <taxon>Angiostrongylus</taxon>
    </lineage>
</organism>
<dbReference type="InterPro" id="IPR004951">
    <property type="entry name" value="DUF268_CAE_spp"/>
</dbReference>
<name>A0A0K0DPY2_ANGCA</name>
<dbReference type="SUPFAM" id="SSF53335">
    <property type="entry name" value="S-adenosyl-L-methionine-dependent methyltransferases"/>
    <property type="match status" value="1"/>
</dbReference>
<dbReference type="Proteomes" id="UP000035642">
    <property type="component" value="Unassembled WGS sequence"/>
</dbReference>
<proteinExistence type="predicted"/>
<dbReference type="WBParaSite" id="ACAC_0001382101-mRNA-1">
    <property type="protein sequence ID" value="ACAC_0001382101-mRNA-1"/>
    <property type="gene ID" value="ACAC_0001382101"/>
</dbReference>
<dbReference type="AlphaFoldDB" id="A0A0K0DPY2"/>
<evidence type="ECO:0000313" key="2">
    <source>
        <dbReference type="WBParaSite" id="ACAC_0001382101-mRNA-1"/>
    </source>
</evidence>
<reference evidence="1" key="1">
    <citation type="submission" date="2012-09" db="EMBL/GenBank/DDBJ databases">
        <authorList>
            <person name="Martin A.A."/>
        </authorList>
    </citation>
    <scope>NUCLEOTIDE SEQUENCE</scope>
</reference>
<protein>
    <submittedName>
        <fullName evidence="2">DUF268 domain-containing protein</fullName>
    </submittedName>
</protein>